<name>A0A6J5LT75_9CAUD</name>
<evidence type="ECO:0000259" key="1">
    <source>
        <dbReference type="Pfam" id="PF09834"/>
    </source>
</evidence>
<protein>
    <submittedName>
        <fullName evidence="2">COG3205 Predicted membrane protein</fullName>
    </submittedName>
</protein>
<accession>A0A6J5LT75</accession>
<gene>
    <name evidence="2" type="ORF">UFOVP328_73</name>
</gene>
<reference evidence="2" key="1">
    <citation type="submission" date="2020-04" db="EMBL/GenBank/DDBJ databases">
        <authorList>
            <person name="Chiriac C."/>
            <person name="Salcher M."/>
            <person name="Ghai R."/>
            <person name="Kavagutti S V."/>
        </authorList>
    </citation>
    <scope>NUCLEOTIDE SEQUENCE</scope>
</reference>
<dbReference type="EMBL" id="LR796341">
    <property type="protein sequence ID" value="CAB4137754.1"/>
    <property type="molecule type" value="Genomic_DNA"/>
</dbReference>
<dbReference type="Pfam" id="PF09834">
    <property type="entry name" value="DUF2061"/>
    <property type="match status" value="1"/>
</dbReference>
<organism evidence="2">
    <name type="scientific">uncultured Caudovirales phage</name>
    <dbReference type="NCBI Taxonomy" id="2100421"/>
    <lineage>
        <taxon>Viruses</taxon>
        <taxon>Duplodnaviria</taxon>
        <taxon>Heunggongvirae</taxon>
        <taxon>Uroviricota</taxon>
        <taxon>Caudoviricetes</taxon>
        <taxon>Peduoviridae</taxon>
        <taxon>Maltschvirus</taxon>
        <taxon>Maltschvirus maltsch</taxon>
    </lineage>
</organism>
<sequence length="82" mass="9471">MKFIHKFVNKWALNNSETAMRSFVKAYSYRCCGTATTIVISFAITGNFVVSLGIGATEMIVKPFIYWCHERVWSRVNWGRTK</sequence>
<proteinExistence type="predicted"/>
<evidence type="ECO:0000313" key="2">
    <source>
        <dbReference type="EMBL" id="CAB4137754.1"/>
    </source>
</evidence>
<dbReference type="InterPro" id="IPR018638">
    <property type="entry name" value="DUF2061_membrane"/>
</dbReference>
<feature type="domain" description="DUF2061" evidence="1">
    <location>
        <begin position="24"/>
        <end position="74"/>
    </location>
</feature>